<evidence type="ECO:0000256" key="5">
    <source>
        <dbReference type="ARBA" id="ARBA00023136"/>
    </source>
</evidence>
<dbReference type="InterPro" id="IPR024862">
    <property type="entry name" value="TRPV"/>
</dbReference>
<feature type="transmembrane region" description="Helical" evidence="6">
    <location>
        <begin position="814"/>
        <end position="838"/>
    </location>
</feature>
<feature type="transmembrane region" description="Helical" evidence="6">
    <location>
        <begin position="697"/>
        <end position="714"/>
    </location>
</feature>
<dbReference type="Pfam" id="PF00520">
    <property type="entry name" value="Ion_trans"/>
    <property type="match status" value="1"/>
</dbReference>
<sequence>MIVLSKTESIVISPNMKHVVTQHADDSLAIWDVDIDAKTIKFVNFDVNKIFSRGLRYKILELSNDKLLIFGGGYHKVIGTIEPHEEIEIHENWHAFDASFLPNGDLLTIYHRDIYVNSKETLKKSKNTCSYKLTCDVKMIKANRNVENNEIIFLISSRSKSLLQLNTKKMKIENYYDIPNVNHYMENVEGAVNVEGSLFAICYDDAITVFSMKNGISIASRKFKYGNQHPNMQFINIKNTEILMLHQYNNQERKIEYTIMSPYDLSYVYEGEYDLKEFSCDVAYKLKDNYMVIETLTQCLIMFPTENQIKLIDFNIPVNKLYDQMMHNHDLFLYSSFNDFKDVKIDKIDKSLSCEGKYLRWEYENRKLKVYKLGQMQVQQEIVFNSGNIQHLQILSNDDVILYEFYYNQHYINVFSFNETTKKIFHRYCYKIDELHEKKSLPNPSLVKIFEIKKDNISLQVTFLDFRKYFVEMIDEIINMAINKRMYANYEKTCEEFLDLLLNKLFENVERNYRIYDIFTKYLPVLNSYVPNVYSKFISLTSLIPNTIINIPDSTEQMKLVGYTCEGKVYSRREDDVMQRIFKINRFFRKFIHYEYYSLKRKTFIKFVVPYTGFTKYPPDYDYWKELYRPEKSPFVILVNETFCDSWNAEAIINFKWDKFGRLYYYLFWVYFTMYLLNFGIGSTLSPSIMNNDTRKAFLIVSIVLGLSLIVHEIRQFLWDPKKYIKDVWNWFDQIYNLDEPLQNADPNNPWNLVTKYQSVSPNDKINSETTLIQQPDSKLNQFSTYQTSLLAMYLFLTGDSSALSSWTYQENPFMTILLVMFSFLIVVYLMNLFIGLLNLEIENNRTHFLFMLEKAKILVEIELFFLLPNQRRWEHWFPDVLYYDVPIEDVQQKIKDIDNNPALYNSPYISDELRKKANLYVPKQEDLMSKTDYKDLVIRLDEIKTFLNLDKNVVEDGVKHKSEKSDVIVEIK</sequence>
<accession>A0A9N8Z8I7</accession>
<dbReference type="Proteomes" id="UP000789570">
    <property type="component" value="Unassembled WGS sequence"/>
</dbReference>
<proteinExistence type="predicted"/>
<keyword evidence="4 6" id="KW-1133">Transmembrane helix</keyword>
<evidence type="ECO:0000259" key="7">
    <source>
        <dbReference type="Pfam" id="PF00520"/>
    </source>
</evidence>
<evidence type="ECO:0000256" key="4">
    <source>
        <dbReference type="ARBA" id="ARBA00022989"/>
    </source>
</evidence>
<name>A0A9N8Z8I7_9GLOM</name>
<organism evidence="8 9">
    <name type="scientific">Funneliformis caledonium</name>
    <dbReference type="NCBI Taxonomy" id="1117310"/>
    <lineage>
        <taxon>Eukaryota</taxon>
        <taxon>Fungi</taxon>
        <taxon>Fungi incertae sedis</taxon>
        <taxon>Mucoromycota</taxon>
        <taxon>Glomeromycotina</taxon>
        <taxon>Glomeromycetes</taxon>
        <taxon>Glomerales</taxon>
        <taxon>Glomeraceae</taxon>
        <taxon>Funneliformis</taxon>
    </lineage>
</organism>
<dbReference type="Gene3D" id="1.10.287.70">
    <property type="match status" value="1"/>
</dbReference>
<dbReference type="GO" id="GO:0005216">
    <property type="term" value="F:monoatomic ion channel activity"/>
    <property type="evidence" value="ECO:0007669"/>
    <property type="project" value="InterPro"/>
</dbReference>
<feature type="transmembrane region" description="Helical" evidence="6">
    <location>
        <begin position="663"/>
        <end position="685"/>
    </location>
</feature>
<evidence type="ECO:0000313" key="8">
    <source>
        <dbReference type="EMBL" id="CAG8481000.1"/>
    </source>
</evidence>
<evidence type="ECO:0000313" key="9">
    <source>
        <dbReference type="Proteomes" id="UP000789570"/>
    </source>
</evidence>
<dbReference type="OrthoDB" id="2352140at2759"/>
<evidence type="ECO:0000256" key="6">
    <source>
        <dbReference type="SAM" id="Phobius"/>
    </source>
</evidence>
<keyword evidence="2 6" id="KW-0812">Transmembrane</keyword>
<evidence type="ECO:0000256" key="3">
    <source>
        <dbReference type="ARBA" id="ARBA00022737"/>
    </source>
</evidence>
<dbReference type="PANTHER" id="PTHR10582:SF2">
    <property type="entry name" value="INACTIVE"/>
    <property type="match status" value="1"/>
</dbReference>
<evidence type="ECO:0000256" key="1">
    <source>
        <dbReference type="ARBA" id="ARBA00004141"/>
    </source>
</evidence>
<feature type="domain" description="Ion transport" evidence="7">
    <location>
        <begin position="774"/>
        <end position="842"/>
    </location>
</feature>
<dbReference type="SUPFAM" id="SSF50969">
    <property type="entry name" value="YVTN repeat-like/Quinoprotein amine dehydrogenase"/>
    <property type="match status" value="1"/>
</dbReference>
<dbReference type="GO" id="GO:0098703">
    <property type="term" value="P:calcium ion import across plasma membrane"/>
    <property type="evidence" value="ECO:0007669"/>
    <property type="project" value="TreeGrafter"/>
</dbReference>
<dbReference type="InterPro" id="IPR005821">
    <property type="entry name" value="Ion_trans_dom"/>
</dbReference>
<gene>
    <name evidence="8" type="ORF">FCALED_LOCUS2709</name>
</gene>
<reference evidence="8" key="1">
    <citation type="submission" date="2021-06" db="EMBL/GenBank/DDBJ databases">
        <authorList>
            <person name="Kallberg Y."/>
            <person name="Tangrot J."/>
            <person name="Rosling A."/>
        </authorList>
    </citation>
    <scope>NUCLEOTIDE SEQUENCE</scope>
    <source>
        <strain evidence="8">UK204</strain>
    </source>
</reference>
<dbReference type="PANTHER" id="PTHR10582">
    <property type="entry name" value="TRANSIENT RECEPTOR POTENTIAL ION CHANNEL PROTEIN"/>
    <property type="match status" value="1"/>
</dbReference>
<comment type="caution">
    <text evidence="8">The sequence shown here is derived from an EMBL/GenBank/DDBJ whole genome shotgun (WGS) entry which is preliminary data.</text>
</comment>
<comment type="subcellular location">
    <subcellularLocation>
        <location evidence="1">Membrane</location>
        <topology evidence="1">Multi-pass membrane protein</topology>
    </subcellularLocation>
</comment>
<keyword evidence="9" id="KW-1185">Reference proteome</keyword>
<keyword evidence="5 6" id="KW-0472">Membrane</keyword>
<evidence type="ECO:0000256" key="2">
    <source>
        <dbReference type="ARBA" id="ARBA00022692"/>
    </source>
</evidence>
<protein>
    <submittedName>
        <fullName evidence="8">16218_t:CDS:1</fullName>
    </submittedName>
</protein>
<dbReference type="InterPro" id="IPR011044">
    <property type="entry name" value="Quino_amine_DH_bsu"/>
</dbReference>
<keyword evidence="3" id="KW-0677">Repeat</keyword>
<dbReference type="GO" id="GO:0005886">
    <property type="term" value="C:plasma membrane"/>
    <property type="evidence" value="ECO:0007669"/>
    <property type="project" value="TreeGrafter"/>
</dbReference>
<dbReference type="AlphaFoldDB" id="A0A9N8Z8I7"/>
<dbReference type="EMBL" id="CAJVPQ010000431">
    <property type="protein sequence ID" value="CAG8481000.1"/>
    <property type="molecule type" value="Genomic_DNA"/>
</dbReference>